<dbReference type="EMBL" id="LSRP01000121">
    <property type="protein sequence ID" value="OJF91770.1"/>
    <property type="molecule type" value="Genomic_DNA"/>
</dbReference>
<gene>
    <name evidence="1" type="ORF">AX760_23065</name>
</gene>
<keyword evidence="2" id="KW-1185">Reference proteome</keyword>
<evidence type="ECO:0000313" key="1">
    <source>
        <dbReference type="EMBL" id="OJF91770.1"/>
    </source>
</evidence>
<sequence>MIQPVHPPGGNTAFLNRICTVWPLPSRGNSTRWLRDTDRKFHVHDTVRRFTGPDRENGRRFLMLIFS</sequence>
<name>A0A657LN28_9HYPH</name>
<protein>
    <submittedName>
        <fullName evidence="1">Uncharacterized protein</fullName>
    </submittedName>
</protein>
<reference evidence="1 2" key="1">
    <citation type="submission" date="2016-02" db="EMBL/GenBank/DDBJ databases">
        <title>Genome sequencing of a beta-galactosidase producing bacteria Rhizobium sp. 59.</title>
        <authorList>
            <person name="Wang D."/>
            <person name="Kot W."/>
            <person name="Qin Y."/>
            <person name="Hansen L."/>
            <person name="Naqvi K."/>
            <person name="Rensing C."/>
        </authorList>
    </citation>
    <scope>NUCLEOTIDE SEQUENCE [LARGE SCALE GENOMIC DNA]</scope>
    <source>
        <strain evidence="1 2">59</strain>
    </source>
</reference>
<comment type="caution">
    <text evidence="1">The sequence shown here is derived from an EMBL/GenBank/DDBJ whole genome shotgun (WGS) entry which is preliminary data.</text>
</comment>
<dbReference type="AlphaFoldDB" id="A0A657LN28"/>
<evidence type="ECO:0000313" key="2">
    <source>
        <dbReference type="Proteomes" id="UP000182661"/>
    </source>
</evidence>
<proteinExistence type="predicted"/>
<accession>A0A657LN28</accession>
<dbReference type="Proteomes" id="UP000182661">
    <property type="component" value="Unassembled WGS sequence"/>
</dbReference>
<organism evidence="1 2">
    <name type="scientific">Pararhizobium antarcticum</name>
    <dbReference type="NCBI Taxonomy" id="1798805"/>
    <lineage>
        <taxon>Bacteria</taxon>
        <taxon>Pseudomonadati</taxon>
        <taxon>Pseudomonadota</taxon>
        <taxon>Alphaproteobacteria</taxon>
        <taxon>Hyphomicrobiales</taxon>
        <taxon>Rhizobiaceae</taxon>
        <taxon>Rhizobium/Agrobacterium group</taxon>
        <taxon>Pararhizobium</taxon>
    </lineage>
</organism>